<gene>
    <name evidence="1" type="ORF">G3I70_15075</name>
</gene>
<dbReference type="AlphaFoldDB" id="A0A6L9QIA3"/>
<comment type="caution">
    <text evidence="1">The sequence shown here is derived from an EMBL/GenBank/DDBJ whole genome shotgun (WGS) entry which is preliminary data.</text>
</comment>
<dbReference type="Proteomes" id="UP000475532">
    <property type="component" value="Unassembled WGS sequence"/>
</dbReference>
<evidence type="ECO:0000313" key="2">
    <source>
        <dbReference type="Proteomes" id="UP000475532"/>
    </source>
</evidence>
<proteinExistence type="predicted"/>
<reference evidence="1 2" key="1">
    <citation type="submission" date="2020-01" db="EMBL/GenBank/DDBJ databases">
        <title>Insect and environment-associated Actinomycetes.</title>
        <authorList>
            <person name="Currrie C."/>
            <person name="Chevrette M."/>
            <person name="Carlson C."/>
            <person name="Stubbendieck R."/>
            <person name="Wendt-Pienkowski E."/>
        </authorList>
    </citation>
    <scope>NUCLEOTIDE SEQUENCE [LARGE SCALE GENOMIC DNA]</scope>
    <source>
        <strain evidence="1 2">SID10258</strain>
    </source>
</reference>
<dbReference type="EMBL" id="JAAGLI010000378">
    <property type="protein sequence ID" value="NEA23804.1"/>
    <property type="molecule type" value="Genomic_DNA"/>
</dbReference>
<dbReference type="RefSeq" id="WP_163056498.1">
    <property type="nucleotide sequence ID" value="NZ_JAAGLI010000378.1"/>
</dbReference>
<organism evidence="1 2">
    <name type="scientific">Actinomadura bangladeshensis</name>
    <dbReference type="NCBI Taxonomy" id="453573"/>
    <lineage>
        <taxon>Bacteria</taxon>
        <taxon>Bacillati</taxon>
        <taxon>Actinomycetota</taxon>
        <taxon>Actinomycetes</taxon>
        <taxon>Streptosporangiales</taxon>
        <taxon>Thermomonosporaceae</taxon>
        <taxon>Actinomadura</taxon>
    </lineage>
</organism>
<name>A0A6L9QIA3_9ACTN</name>
<sequence>MWLLVDEGTDGEDVPLALCADIDDLFIDPQRPTAARHHAQCCSFMEELCDVTVLSHRPSQLGPELVDLNLLGHLRIPPKDHWPPGSWP</sequence>
<protein>
    <submittedName>
        <fullName evidence="1">Uncharacterized protein</fullName>
    </submittedName>
</protein>
<evidence type="ECO:0000313" key="1">
    <source>
        <dbReference type="EMBL" id="NEA23804.1"/>
    </source>
</evidence>
<accession>A0A6L9QIA3</accession>